<name>A0A3B0V7P7_9ZZZZ</name>
<gene>
    <name evidence="1" type="ORF">MNBD_GAMMA01-36</name>
</gene>
<protein>
    <submittedName>
        <fullName evidence="1">Uncharacterized protein</fullName>
    </submittedName>
</protein>
<organism evidence="1">
    <name type="scientific">hydrothermal vent metagenome</name>
    <dbReference type="NCBI Taxonomy" id="652676"/>
    <lineage>
        <taxon>unclassified sequences</taxon>
        <taxon>metagenomes</taxon>
        <taxon>ecological metagenomes</taxon>
    </lineage>
</organism>
<proteinExistence type="predicted"/>
<accession>A0A3B0V7P7</accession>
<feature type="non-terminal residue" evidence="1">
    <location>
        <position position="1"/>
    </location>
</feature>
<dbReference type="EMBL" id="UOEW01000081">
    <property type="protein sequence ID" value="VAW34762.1"/>
    <property type="molecule type" value="Genomic_DNA"/>
</dbReference>
<dbReference type="AlphaFoldDB" id="A0A3B0V7P7"/>
<sequence>SYVPDPQNFDYDVSVSLCGNNVYNKADLTHYHHARWRKTFWCGNEPAVHIKHDIDYLIDSYALPNYDRSLVIPENKLVDMGASWTGDKIEPMGLGAASACMSCGGANSGIGPLPLWASVYLLSQDVRAKNITLGTGDLAGTWRVHYRDKDTDLPISLDDYPYITLRGSYGGTRNPNTGKYEAFPECGGDCSAPFLADTAHQPSFSYIPYLITGDYYHLEELHFWANYNMFNENSGSRGYEQGLFNRTAARSQGWSLRTLAQAAYITPNTHPLKSYFQQRVQYNLDWYNDAYINNPPSNSHGFLTNGGTLAYNGGRGLAPWQDDFFTWSIGYLVELGFTDAVAMHEWKAQFPVNRMTNTSFCWLFATLYSLNVRDDNTSPIYPTWAEIYNTVDPTLSTFVCDSQEMADYRDEDIGEMIGYPSSPTGYPANLQPALAVSAKATIPNGVNAWNIFDNRSIKPDYSSYPNFAIIPR</sequence>
<reference evidence="1" key="1">
    <citation type="submission" date="2018-06" db="EMBL/GenBank/DDBJ databases">
        <authorList>
            <person name="Zhirakovskaya E."/>
        </authorList>
    </citation>
    <scope>NUCLEOTIDE SEQUENCE</scope>
</reference>
<evidence type="ECO:0000313" key="1">
    <source>
        <dbReference type="EMBL" id="VAW34762.1"/>
    </source>
</evidence>